<reference evidence="2 3" key="1">
    <citation type="submission" date="2018-08" db="EMBL/GenBank/DDBJ databases">
        <title>Draft genome of the lignicolous fungus Coniochaeta pulveracea.</title>
        <authorList>
            <person name="Borstlap C.J."/>
            <person name="De Witt R.N."/>
            <person name="Botha A."/>
            <person name="Volschenk H."/>
        </authorList>
    </citation>
    <scope>NUCLEOTIDE SEQUENCE [LARGE SCALE GENOMIC DNA]</scope>
    <source>
        <strain evidence="2 3">CAB683</strain>
    </source>
</reference>
<organism evidence="2 3">
    <name type="scientific">Coniochaeta pulveracea</name>
    <dbReference type="NCBI Taxonomy" id="177199"/>
    <lineage>
        <taxon>Eukaryota</taxon>
        <taxon>Fungi</taxon>
        <taxon>Dikarya</taxon>
        <taxon>Ascomycota</taxon>
        <taxon>Pezizomycotina</taxon>
        <taxon>Sordariomycetes</taxon>
        <taxon>Sordariomycetidae</taxon>
        <taxon>Coniochaetales</taxon>
        <taxon>Coniochaetaceae</taxon>
        <taxon>Coniochaeta</taxon>
    </lineage>
</organism>
<comment type="caution">
    <text evidence="2">The sequence shown here is derived from an EMBL/GenBank/DDBJ whole genome shotgun (WGS) entry which is preliminary data.</text>
</comment>
<sequence length="225" mass="22948">MHTKAGSSMPVAPLTNPESQASSSAPAPAATTTSPTNPESQASSSAPAPAPTTTSYLGSAVLGGDPLPETGKPTAWGPIGAGGPTRGTLFNIPIKYLQRNGSMGPATLNLGPSKHYTWPYSPYLWSETPSHDPPSPGTPTQEAPPPPVGPARITPPTKGSSTGGATLDAPSRPAPSVRPVFEPSTHLGRDLLIEMSCFGNFPAPGPVPSHIKDCPFCKVTNSLIG</sequence>
<accession>A0A420YBD9</accession>
<feature type="compositionally biased region" description="Pro residues" evidence="1">
    <location>
        <begin position="131"/>
        <end position="149"/>
    </location>
</feature>
<evidence type="ECO:0000313" key="2">
    <source>
        <dbReference type="EMBL" id="RKU45218.1"/>
    </source>
</evidence>
<dbReference type="EMBL" id="QVQW01000022">
    <property type="protein sequence ID" value="RKU45218.1"/>
    <property type="molecule type" value="Genomic_DNA"/>
</dbReference>
<dbReference type="Proteomes" id="UP000275385">
    <property type="component" value="Unassembled WGS sequence"/>
</dbReference>
<gene>
    <name evidence="2" type="ORF">DL546_000666</name>
</gene>
<keyword evidence="3" id="KW-1185">Reference proteome</keyword>
<name>A0A420YBD9_9PEZI</name>
<protein>
    <submittedName>
        <fullName evidence="2">Uncharacterized protein</fullName>
    </submittedName>
</protein>
<proteinExistence type="predicted"/>
<evidence type="ECO:0000256" key="1">
    <source>
        <dbReference type="SAM" id="MobiDB-lite"/>
    </source>
</evidence>
<dbReference type="AlphaFoldDB" id="A0A420YBD9"/>
<feature type="region of interest" description="Disordered" evidence="1">
    <location>
        <begin position="128"/>
        <end position="180"/>
    </location>
</feature>
<feature type="compositionally biased region" description="Low complexity" evidence="1">
    <location>
        <begin position="21"/>
        <end position="55"/>
    </location>
</feature>
<evidence type="ECO:0000313" key="3">
    <source>
        <dbReference type="Proteomes" id="UP000275385"/>
    </source>
</evidence>
<feature type="region of interest" description="Disordered" evidence="1">
    <location>
        <begin position="1"/>
        <end position="84"/>
    </location>
</feature>